<dbReference type="EMBL" id="JBHDLN010000002">
    <property type="protein sequence ID" value="MFB0841401.1"/>
    <property type="molecule type" value="Genomic_DNA"/>
</dbReference>
<evidence type="ECO:0000313" key="4">
    <source>
        <dbReference type="Proteomes" id="UP001575622"/>
    </source>
</evidence>
<dbReference type="RefSeq" id="WP_373948870.1">
    <property type="nucleotide sequence ID" value="NZ_JBHDLN010000002.1"/>
</dbReference>
<reference evidence="3 4" key="1">
    <citation type="submission" date="2024-09" db="EMBL/GenBank/DDBJ databases">
        <authorList>
            <person name="Makale K.P.P."/>
            <person name="Makhzoum A."/>
            <person name="Rantong G."/>
            <person name="Rahube T.O."/>
        </authorList>
    </citation>
    <scope>NUCLEOTIDE SEQUENCE [LARGE SCALE GENOMIC DNA]</scope>
    <source>
        <strain evidence="3 4">KM_D13</strain>
    </source>
</reference>
<keyword evidence="4" id="KW-1185">Reference proteome</keyword>
<gene>
    <name evidence="3" type="ORF">ACEU3E_04410</name>
</gene>
<dbReference type="Proteomes" id="UP001575622">
    <property type="component" value="Unassembled WGS sequence"/>
</dbReference>
<dbReference type="InterPro" id="IPR056055">
    <property type="entry name" value="DUF7638"/>
</dbReference>
<evidence type="ECO:0000313" key="3">
    <source>
        <dbReference type="EMBL" id="MFB0841401.1"/>
    </source>
</evidence>
<evidence type="ECO:0000259" key="1">
    <source>
        <dbReference type="Pfam" id="PF24644"/>
    </source>
</evidence>
<sequence>MQKISRQRTIEGTRIPGIIKNMQYYYINLDVYEDGMINCWELVDLNGLKEKIEINWLVPNVPNGEILSIFGLGAYKVKSAKWNYDKKSYYRHIKNTIEKLNPKMSNIYTISKYEKELLEKRKVTYSPEAKDFYVKSEMFYHQTVDGKGFTIFMKHKDISYLVNLVVYKDGRVTCYNSSFEFNYELSELEQLFRNGTFFTDFNAPTEIVLDNFAKVTLEKGLYATKQEEKYKELMDLYSKLNDKKTSLEKCREAYYRYLEYPSDYSREKLKELYELIPEHERRYLGDMDNKDSDYVRIIYRPKDKREV</sequence>
<feature type="domain" description="DUF7638" evidence="1">
    <location>
        <begin position="141"/>
        <end position="243"/>
    </location>
</feature>
<dbReference type="Pfam" id="PF24644">
    <property type="entry name" value="DUF7638"/>
    <property type="match status" value="2"/>
</dbReference>
<evidence type="ECO:0000259" key="2">
    <source>
        <dbReference type="Pfam" id="PF24645"/>
    </source>
</evidence>
<feature type="domain" description="DUF7638" evidence="1">
    <location>
        <begin position="3"/>
        <end position="104"/>
    </location>
</feature>
<name>A0ABV4UU99_9BACL</name>
<protein>
    <submittedName>
        <fullName evidence="3">Uncharacterized protein</fullName>
    </submittedName>
</protein>
<accession>A0ABV4UU99</accession>
<dbReference type="Pfam" id="PF24645">
    <property type="entry name" value="DUF7639"/>
    <property type="match status" value="1"/>
</dbReference>
<dbReference type="InterPro" id="IPR056056">
    <property type="entry name" value="DUF7639"/>
</dbReference>
<comment type="caution">
    <text evidence="3">The sequence shown here is derived from an EMBL/GenBank/DDBJ whole genome shotgun (WGS) entry which is preliminary data.</text>
</comment>
<proteinExistence type="predicted"/>
<feature type="domain" description="DUF7639" evidence="2">
    <location>
        <begin position="245"/>
        <end position="300"/>
    </location>
</feature>
<organism evidence="3 4">
    <name type="scientific">Paenibacillus oleatilyticus</name>
    <dbReference type="NCBI Taxonomy" id="2594886"/>
    <lineage>
        <taxon>Bacteria</taxon>
        <taxon>Bacillati</taxon>
        <taxon>Bacillota</taxon>
        <taxon>Bacilli</taxon>
        <taxon>Bacillales</taxon>
        <taxon>Paenibacillaceae</taxon>
        <taxon>Paenibacillus</taxon>
    </lineage>
</organism>